<reference evidence="3 6" key="2">
    <citation type="submission" date="2019-09" db="EMBL/GenBank/DDBJ databases">
        <title>Draft genome sequencing and comparative genomics of hatchery-associated Vibrios.</title>
        <authorList>
            <person name="Kehlet-Delgado H."/>
            <person name="Mueller R.S."/>
        </authorList>
    </citation>
    <scope>NUCLEOTIDE SEQUENCE [LARGE SCALE GENOMIC DNA]</scope>
    <source>
        <strain evidence="3 6">99-46-Y</strain>
    </source>
</reference>
<dbReference type="GO" id="GO:0046872">
    <property type="term" value="F:metal ion binding"/>
    <property type="evidence" value="ECO:0007669"/>
    <property type="project" value="TreeGrafter"/>
</dbReference>
<evidence type="ECO:0000313" key="6">
    <source>
        <dbReference type="Proteomes" id="UP000565719"/>
    </source>
</evidence>
<evidence type="ECO:0000313" key="3">
    <source>
        <dbReference type="EMBL" id="NOH69793.1"/>
    </source>
</evidence>
<dbReference type="EMBL" id="VTXC01000001">
    <property type="protein sequence ID" value="NOH69793.1"/>
    <property type="molecule type" value="Genomic_DNA"/>
</dbReference>
<keyword evidence="5" id="KW-1185">Reference proteome</keyword>
<dbReference type="Proteomes" id="UP000565719">
    <property type="component" value="Unassembled WGS sequence"/>
</dbReference>
<dbReference type="PROSITE" id="PS51707">
    <property type="entry name" value="CYTH"/>
    <property type="match status" value="1"/>
</dbReference>
<evidence type="ECO:0000313" key="5">
    <source>
        <dbReference type="Proteomes" id="UP000269041"/>
    </source>
</evidence>
<dbReference type="Gene3D" id="2.40.320.10">
    <property type="entry name" value="Hypothetical Protein Pfu-838710-001"/>
    <property type="match status" value="1"/>
</dbReference>
<dbReference type="RefSeq" id="WP_125320226.1">
    <property type="nucleotide sequence ID" value="NZ_AP024889.1"/>
</dbReference>
<dbReference type="SMART" id="SM00880">
    <property type="entry name" value="CHAD"/>
    <property type="match status" value="1"/>
</dbReference>
<reference evidence="4 5" key="1">
    <citation type="submission" date="2018-12" db="EMBL/GenBank/DDBJ databases">
        <title>Genomic taxonomy of the Vibrionaceae family.</title>
        <authorList>
            <person name="Gomez-Gil B."/>
            <person name="Enciso-Ibarra K."/>
        </authorList>
    </citation>
    <scope>NUCLEOTIDE SEQUENCE [LARGE SCALE GENOMIC DNA]</scope>
    <source>
        <strain evidence="4 5">CAIM 594</strain>
    </source>
</reference>
<dbReference type="GO" id="GO:0050355">
    <property type="term" value="F:inorganic triphosphate phosphatase activity"/>
    <property type="evidence" value="ECO:0007669"/>
    <property type="project" value="InterPro"/>
</dbReference>
<dbReference type="Gene3D" id="1.40.20.10">
    <property type="entry name" value="CHAD domain"/>
    <property type="match status" value="1"/>
</dbReference>
<feature type="domain" description="CHAD" evidence="2">
    <location>
        <begin position="219"/>
        <end position="483"/>
    </location>
</feature>
<dbReference type="Pfam" id="PF01928">
    <property type="entry name" value="CYTH"/>
    <property type="match status" value="1"/>
</dbReference>
<dbReference type="SMART" id="SM01118">
    <property type="entry name" value="CYTH"/>
    <property type="match status" value="1"/>
</dbReference>
<dbReference type="PANTHER" id="PTHR39569">
    <property type="entry name" value="INORGANIC TRIPHOSPHATASE"/>
    <property type="match status" value="1"/>
</dbReference>
<evidence type="ECO:0000259" key="2">
    <source>
        <dbReference type="PROSITE" id="PS51708"/>
    </source>
</evidence>
<organism evidence="4 5">
    <name type="scientific">Vibrio pectenicida</name>
    <dbReference type="NCBI Taxonomy" id="62763"/>
    <lineage>
        <taxon>Bacteria</taxon>
        <taxon>Pseudomonadati</taxon>
        <taxon>Pseudomonadota</taxon>
        <taxon>Gammaproteobacteria</taxon>
        <taxon>Vibrionales</taxon>
        <taxon>Vibrionaceae</taxon>
        <taxon>Vibrio</taxon>
    </lineage>
</organism>
<evidence type="ECO:0000259" key="1">
    <source>
        <dbReference type="PROSITE" id="PS51707"/>
    </source>
</evidence>
<evidence type="ECO:0000313" key="4">
    <source>
        <dbReference type="EMBL" id="RSD32086.1"/>
    </source>
</evidence>
<dbReference type="Pfam" id="PF05235">
    <property type="entry name" value="CHAD"/>
    <property type="match status" value="1"/>
</dbReference>
<dbReference type="OrthoDB" id="3034217at2"/>
<sequence length="505" mass="59045">MENEIELKFFVSPEFSNTLQEMITQETILQHSRRELGNIYFDTPDNWLRVHDIGLRIRRFDDVYVQTVKTSGRVVAGLHQRPEYNAEHSSNEPLLSLHPSDIWPLDKDIALLQSEIVPIFTTDFIREQWLIAMQDGSQIEVAFDQGTVEAGKKQEPICEIELELKSGQTDALFTLARRLSAHGGLRLGNLSKAAKGYRLASDYQGDEAKPLALVNTDKHDTVEYCFIHSLEHGLSHWLYHEQIYAERVSIESLHQIQSAISFIRQVFTVYGGAVPRRASALIRQELKWLEQSLEWLNDFDYIEALLDDKGHVLRKLDARKFLVGELRLTQESLPSREDMLTLFNSARYIGLLLDLSRWILTRGWRPFLDDKLEDKIALTIEPFSFKQLDRTWAELMEAFPPEHSLCSQDYIDQRYRLMRNLYTGLSFASLFDAEERNRFRLPWRDLLHGIDDLLKLRTLDKLVDKLEGEEQEQLQRWLSRQERSILHAMEQTRVICIEAQPYWQD</sequence>
<comment type="caution">
    <text evidence="4">The sequence shown here is derived from an EMBL/GenBank/DDBJ whole genome shotgun (WGS) entry which is preliminary data.</text>
</comment>
<dbReference type="EMBL" id="RSFA01000016">
    <property type="protein sequence ID" value="RSD32086.1"/>
    <property type="molecule type" value="Genomic_DNA"/>
</dbReference>
<gene>
    <name evidence="4" type="ORF">EJA03_05445</name>
    <name evidence="3" type="ORF">F0225_00360</name>
</gene>
<dbReference type="InterPro" id="IPR023577">
    <property type="entry name" value="CYTH_domain"/>
</dbReference>
<accession>A0A427U613</accession>
<dbReference type="InterPro" id="IPR039013">
    <property type="entry name" value="YgiF"/>
</dbReference>
<name>A0A427U613_9VIBR</name>
<dbReference type="AlphaFoldDB" id="A0A427U613"/>
<dbReference type="InterPro" id="IPR033469">
    <property type="entry name" value="CYTH-like_dom_sf"/>
</dbReference>
<feature type="domain" description="CYTH" evidence="1">
    <location>
        <begin position="2"/>
        <end position="203"/>
    </location>
</feature>
<dbReference type="PANTHER" id="PTHR39569:SF1">
    <property type="entry name" value="INORGANIC TRIPHOSPHATASE"/>
    <property type="match status" value="1"/>
</dbReference>
<dbReference type="CDD" id="cd07756">
    <property type="entry name" value="CYTH-like_Pase_CHAD"/>
    <property type="match status" value="1"/>
</dbReference>
<dbReference type="PROSITE" id="PS51708">
    <property type="entry name" value="CHAD"/>
    <property type="match status" value="1"/>
</dbReference>
<dbReference type="InterPro" id="IPR007899">
    <property type="entry name" value="CHAD_dom"/>
</dbReference>
<dbReference type="Proteomes" id="UP000269041">
    <property type="component" value="Unassembled WGS sequence"/>
</dbReference>
<proteinExistence type="predicted"/>
<dbReference type="InterPro" id="IPR038186">
    <property type="entry name" value="CHAD_dom_sf"/>
</dbReference>
<protein>
    <submittedName>
        <fullName evidence="4">Inorganic triphosphatase</fullName>
    </submittedName>
</protein>
<dbReference type="SUPFAM" id="SSF55154">
    <property type="entry name" value="CYTH-like phosphatases"/>
    <property type="match status" value="1"/>
</dbReference>